<dbReference type="GO" id="GO:0005886">
    <property type="term" value="C:plasma membrane"/>
    <property type="evidence" value="ECO:0007669"/>
    <property type="project" value="UniProtKB-SubCell"/>
</dbReference>
<dbReference type="InterPro" id="IPR000203">
    <property type="entry name" value="GPS"/>
</dbReference>
<feature type="region of interest" description="Disordered" evidence="14">
    <location>
        <begin position="1727"/>
        <end position="1769"/>
    </location>
</feature>
<keyword evidence="13" id="KW-0807">Transducer</keyword>
<sequence>MRKFAFTPLRLVVSWPTLLLALTSAVSSSPSGPASDTCTTLVQGKFFGYFSSSSVFPYSNGGASASPCSWIIQNPDPRRYTLYMKVSKPTSCCNPRLIKTFQYDSFLETTRTYLGMESFDEVLKLCDTSTRHAFLQSGKQFLQMKKLVSRDEPSSALAGNGEFMAEYLVVGNRNPSLPACQMLCKWLENCLVSSTVARPCGIMQTPCQCWDVPPRKQDSCYRGGIYLENCIPSVKESNRDAEIAETGPSLIHPPLFTGKRPRMRKFAFTPLRLVVSWPTLLLALTSAVSSSPSGPASDTCTTLVQGKFFGYFSSSSVFPYSNGGASASPCSWIIQNPDPRRYTLYMKVSKPTSCCNPRLIKTFQYDSFLETTRTYLGMESFDEVLKLCDTSTRHAFLQSGKQFLQMKKLVSRDEPSSALAGNGEFMAEYLVVGNRNPSLPACQMLCKWLENCLVSSTVARPCGIMQSPCQCWDVPPRKQDSCYRGGIYLENCIPSVKESNRDAEIAGGWSLWGPWAECNSVCGGGVQTRSRTCQAPLEEAFLCEGVLEEGRPCNKQPCTSKGRYSSRSQALRSVDNRKREETEEALRYGYTSSLTVDPAAEEWSPWSICSTTCGEGWQSRTRFCVSSSYSTQCSGPLREQRQCNNSAVCSAALIAVHGAWDEWSPWSLCSSTCGRGYRDRTRTCKPPQFGGNPCEGPEKQTKFCNIALCPVDGNWNEWSSWSSCSASCSNGTQQRIRECNGPSYGGSECHGHWVETRNCFLKQCPVDGKWQLWGLWDSCTKTCDGGTQQRERICYGPFFGGEQCPGPRGEFRLCNEKRCPEPHEICEEENYAKVVWKKTPSGEAATVRCPPNASGLILRKCTLDEEGIAYWEPPTYMKCVSNDYRNIQIATRDHLSKAQRGLIGDGVSDIIRNLMEISQDGTSYSGDLLAIMDVLKNMTEIFRRAYYTPKAVDLQIVSNLLSEENRERWDEAQLKGPNTKELFRLVEDFIDIIGFRMKDFRDSYQVTENLVLSIHKSSANSATDISFPKKVWRGMVDWARNSEDKVTISKSTLSTGVPDEDDSSVFMIGTVLYRNLGSVLYLQRNNTVLNSRVISVIIKPTPNALSTPLEIEFSHLYNGTTNQTCISWDETDITSPLGAWSTRGCRAIPVDSFRTKCVCDRLSTFAILARLNPDMNMDKVLMPSVTLIVGCGVSSLTLLLLIIIYVSVWRYIRSERSVILINFCLSIISSNALILIGQTQTRNKVVCTLVAAFLHFFFLSSFCWVLTEAWQSYMAVTGRLRNRIIRKRFLCLGWGLPALVVAVSVGFTKAKGYGTINYCWLSLEGGLLYAFVGPAAAVVLVNMVIGILVFNKLVSKDGITDKKLKERAGASLWSSCVVLPLLALTWMSAVLAITDRRSALFQILFAVFDSLEGFVIVMVHCILRREVQDAVKCRVVDRQEEVNGDSGGSFQNGHAQLMTDFEKDVDIACRSVLNKNMLSCRSNSILGTLKRSSLQGDEKLATQQLSHQKGVNFNSLPTNMTKLHMQNMADYATHTLTLKKDKSGGELPSAKSIYICDGELFKQLDADLARTQTENSVPDGSSYVLLPSNTSTLRAKPKKDPAEYNISIDQLPQTRLIHLNMAGGEPGTGFGLKTLPADHVSVSCSERDSPVQNVQSISSDSQVTNSMCDAGDSGNSGIMSKSETVSTLSMSSLERRKSRYAELDFEKIMHTRKRHQDMFQDLNRKLQHAERESPPGDSKSVNRWSVSSGGSDKTNLTQDKQQTPNKRVWEGIRKTHSPPSWVRKDLETLQASPLELKSVDWEKAGATIPLVGQEIIDLQTEV</sequence>
<dbReference type="FunFam" id="2.20.100.10:FF:000003">
    <property type="entry name" value="Adhesion G protein-coupled receptor B2"/>
    <property type="match status" value="2"/>
</dbReference>
<dbReference type="SUPFAM" id="SSF82895">
    <property type="entry name" value="TSP-1 type 1 repeat"/>
    <property type="match status" value="5"/>
</dbReference>
<feature type="domain" description="G-protein coupled receptors family 2 profile 1" evidence="18">
    <location>
        <begin position="813"/>
        <end position="883"/>
    </location>
</feature>
<dbReference type="GO" id="GO:0014069">
    <property type="term" value="C:postsynaptic density"/>
    <property type="evidence" value="ECO:0007669"/>
    <property type="project" value="TreeGrafter"/>
</dbReference>
<evidence type="ECO:0000256" key="12">
    <source>
        <dbReference type="ARBA" id="ARBA00023180"/>
    </source>
</evidence>
<dbReference type="Gene3D" id="1.25.40.610">
    <property type="match status" value="1"/>
</dbReference>
<dbReference type="FunFam" id="2.20.100.10:FF:000004">
    <property type="entry name" value="Adhesion G protein-coupled receptor B2"/>
    <property type="match status" value="1"/>
</dbReference>
<feature type="transmembrane region" description="Helical" evidence="15">
    <location>
        <begin position="1327"/>
        <end position="1350"/>
    </location>
</feature>
<dbReference type="FunFam" id="4.10.1240.10:FF:000002">
    <property type="entry name" value="Adhesion G protein-coupled receptor B2"/>
    <property type="match status" value="1"/>
</dbReference>
<feature type="chain" id="PRO_5024842496" evidence="16">
    <location>
        <begin position="26"/>
        <end position="1822"/>
    </location>
</feature>
<keyword evidence="9 15" id="KW-0472">Membrane</keyword>
<dbReference type="GO" id="GO:0007166">
    <property type="term" value="P:cell surface receptor signaling pathway"/>
    <property type="evidence" value="ECO:0007669"/>
    <property type="project" value="InterPro"/>
</dbReference>
<feature type="compositionally biased region" description="Polar residues" evidence="14">
    <location>
        <begin position="1739"/>
        <end position="1765"/>
    </location>
</feature>
<dbReference type="PRINTS" id="PR00249">
    <property type="entry name" value="GPCRSECRETIN"/>
</dbReference>
<dbReference type="InterPro" id="IPR036383">
    <property type="entry name" value="TSP1_rpt_sf"/>
</dbReference>
<evidence type="ECO:0000256" key="4">
    <source>
        <dbReference type="ARBA" id="ARBA00022692"/>
    </source>
</evidence>
<keyword evidence="10" id="KW-1015">Disulfide bond</keyword>
<evidence type="ECO:0000259" key="17">
    <source>
        <dbReference type="PROSITE" id="PS50221"/>
    </source>
</evidence>
<dbReference type="Gene3D" id="2.60.220.50">
    <property type="match status" value="1"/>
</dbReference>
<name>A0A662YZ84_ACIRT</name>
<feature type="transmembrane region" description="Helical" evidence="15">
    <location>
        <begin position="1371"/>
        <end position="1393"/>
    </location>
</feature>
<dbReference type="SMART" id="SM00209">
    <property type="entry name" value="TSP1"/>
    <property type="match status" value="5"/>
</dbReference>
<dbReference type="InterPro" id="IPR000884">
    <property type="entry name" value="TSP1_rpt"/>
</dbReference>
<evidence type="ECO:0000313" key="20">
    <source>
        <dbReference type="EMBL" id="RXN01164.1"/>
    </source>
</evidence>
<evidence type="ECO:0000256" key="7">
    <source>
        <dbReference type="ARBA" id="ARBA00022989"/>
    </source>
</evidence>
<dbReference type="InterPro" id="IPR046338">
    <property type="entry name" value="GAIN_dom_sf"/>
</dbReference>
<evidence type="ECO:0000256" key="15">
    <source>
        <dbReference type="SAM" id="Phobius"/>
    </source>
</evidence>
<evidence type="ECO:0000259" key="18">
    <source>
        <dbReference type="PROSITE" id="PS50227"/>
    </source>
</evidence>
<evidence type="ECO:0000256" key="3">
    <source>
        <dbReference type="ARBA" id="ARBA00022553"/>
    </source>
</evidence>
<accession>A0A662YZ84</accession>
<dbReference type="Gene3D" id="2.20.100.10">
    <property type="entry name" value="Thrombospondin type-1 (TSP1) repeat"/>
    <property type="match status" value="5"/>
</dbReference>
<evidence type="ECO:0000256" key="10">
    <source>
        <dbReference type="ARBA" id="ARBA00023157"/>
    </source>
</evidence>
<dbReference type="Pfam" id="PF00002">
    <property type="entry name" value="7tm_2"/>
    <property type="match status" value="1"/>
</dbReference>
<dbReference type="PANTHER" id="PTHR12011">
    <property type="entry name" value="ADHESION G-PROTEIN COUPLED RECEPTOR"/>
    <property type="match status" value="1"/>
</dbReference>
<dbReference type="PROSITE" id="PS50092">
    <property type="entry name" value="TSP1"/>
    <property type="match status" value="5"/>
</dbReference>
<evidence type="ECO:0000313" key="21">
    <source>
        <dbReference type="Proteomes" id="UP000289886"/>
    </source>
</evidence>
<feature type="transmembrane region" description="Helical" evidence="15">
    <location>
        <begin position="1288"/>
        <end position="1307"/>
    </location>
</feature>
<dbReference type="InterPro" id="IPR008077">
    <property type="entry name" value="GPCR_2_brain_angio_inhib"/>
</dbReference>
<comment type="caution">
    <text evidence="20">The sequence shown here is derived from an EMBL/GenBank/DDBJ whole genome shotgun (WGS) entry which is preliminary data.</text>
</comment>
<keyword evidence="8" id="KW-0297">G-protein coupled receptor</keyword>
<feature type="transmembrane region" description="Helical" evidence="15">
    <location>
        <begin position="1249"/>
        <end position="1267"/>
    </location>
</feature>
<dbReference type="PROSITE" id="PS50227">
    <property type="entry name" value="G_PROTEIN_RECEP_F2_3"/>
    <property type="match status" value="1"/>
</dbReference>
<dbReference type="Gene3D" id="4.10.1240.10">
    <property type="entry name" value="GPCR, family 2, extracellular hormone receptor domain"/>
    <property type="match status" value="1"/>
</dbReference>
<feature type="signal peptide" evidence="16">
    <location>
        <begin position="1"/>
        <end position="25"/>
    </location>
</feature>
<keyword evidence="2" id="KW-1003">Cell membrane</keyword>
<dbReference type="PRINTS" id="PR01694">
    <property type="entry name" value="BAIPRECURSOR"/>
</dbReference>
<dbReference type="SMART" id="SM00008">
    <property type="entry name" value="HormR"/>
    <property type="match status" value="1"/>
</dbReference>
<dbReference type="FunFam" id="1.20.1070.10:FF:000048">
    <property type="entry name" value="Adhesion G protein-coupled receptor B1"/>
    <property type="match status" value="1"/>
</dbReference>
<reference evidence="20 21" key="1">
    <citation type="submission" date="2019-01" db="EMBL/GenBank/DDBJ databases">
        <title>Draft Genome and Complete Hox-Cluster Characterization of the Sterlet Sturgeon (Acipenser ruthenus).</title>
        <authorList>
            <person name="Wei Q."/>
        </authorList>
    </citation>
    <scope>NUCLEOTIDE SEQUENCE [LARGE SCALE GENOMIC DNA]</scope>
    <source>
        <strain evidence="20">WHYD16114868_AA</strain>
        <tissue evidence="20">Blood</tissue>
    </source>
</reference>
<feature type="domain" description="G-protein coupled receptors family 2 profile 2" evidence="19">
    <location>
        <begin position="1183"/>
        <end position="1424"/>
    </location>
</feature>
<dbReference type="PROSITE" id="PS50221">
    <property type="entry name" value="GAIN_B"/>
    <property type="match status" value="1"/>
</dbReference>
<dbReference type="SMART" id="SM00303">
    <property type="entry name" value="GPS"/>
    <property type="match status" value="1"/>
</dbReference>
<dbReference type="InterPro" id="IPR032471">
    <property type="entry name" value="AGRL2-4_GAIN_subdom_A"/>
</dbReference>
<evidence type="ECO:0000256" key="13">
    <source>
        <dbReference type="ARBA" id="ARBA00023224"/>
    </source>
</evidence>
<evidence type="ECO:0000256" key="14">
    <source>
        <dbReference type="SAM" id="MobiDB-lite"/>
    </source>
</evidence>
<keyword evidence="6" id="KW-0677">Repeat</keyword>
<dbReference type="FunFam" id="2.60.220.50:FF:000016">
    <property type="entry name" value="Adhesion G protein-coupled receptor B1"/>
    <property type="match status" value="1"/>
</dbReference>
<keyword evidence="3" id="KW-0597">Phosphoprotein</keyword>
<dbReference type="InterPro" id="IPR017981">
    <property type="entry name" value="GPCR_2-like_7TM"/>
</dbReference>
<feature type="compositionally biased region" description="Polar residues" evidence="14">
    <location>
        <begin position="1650"/>
        <end position="1665"/>
    </location>
</feature>
<evidence type="ECO:0000256" key="2">
    <source>
        <dbReference type="ARBA" id="ARBA00022475"/>
    </source>
</evidence>
<proteinExistence type="predicted"/>
<keyword evidence="5 16" id="KW-0732">Signal</keyword>
<dbReference type="Pfam" id="PF19188">
    <property type="entry name" value="AGRB_N"/>
    <property type="match status" value="2"/>
</dbReference>
<evidence type="ECO:0000256" key="1">
    <source>
        <dbReference type="ARBA" id="ARBA00004651"/>
    </source>
</evidence>
<dbReference type="GO" id="GO:0007189">
    <property type="term" value="P:adenylate cyclase-activating G protein-coupled receptor signaling pathway"/>
    <property type="evidence" value="ECO:0007669"/>
    <property type="project" value="TreeGrafter"/>
</dbReference>
<dbReference type="Pfam" id="PF02793">
    <property type="entry name" value="HRM"/>
    <property type="match status" value="1"/>
</dbReference>
<evidence type="ECO:0000256" key="6">
    <source>
        <dbReference type="ARBA" id="ARBA00022737"/>
    </source>
</evidence>
<gene>
    <name evidence="20" type="ORF">EOD39_7761</name>
</gene>
<dbReference type="InterPro" id="IPR057244">
    <property type="entry name" value="GAIN_B"/>
</dbReference>
<dbReference type="GO" id="GO:0030425">
    <property type="term" value="C:dendrite"/>
    <property type="evidence" value="ECO:0007669"/>
    <property type="project" value="TreeGrafter"/>
</dbReference>
<dbReference type="InterPro" id="IPR001879">
    <property type="entry name" value="GPCR_2_extracellular_dom"/>
</dbReference>
<evidence type="ECO:0000256" key="9">
    <source>
        <dbReference type="ARBA" id="ARBA00023136"/>
    </source>
</evidence>
<dbReference type="PROSITE" id="PS50261">
    <property type="entry name" value="G_PROTEIN_RECEP_F2_4"/>
    <property type="match status" value="1"/>
</dbReference>
<dbReference type="Pfam" id="PF16489">
    <property type="entry name" value="GAIN"/>
    <property type="match status" value="1"/>
</dbReference>
<dbReference type="Pfam" id="PF01825">
    <property type="entry name" value="GPS"/>
    <property type="match status" value="1"/>
</dbReference>
<dbReference type="Pfam" id="PF00090">
    <property type="entry name" value="TSP_1"/>
    <property type="match status" value="5"/>
</dbReference>
<evidence type="ECO:0000256" key="5">
    <source>
        <dbReference type="ARBA" id="ARBA00022729"/>
    </source>
</evidence>
<dbReference type="CDD" id="cd15990">
    <property type="entry name" value="7tmB2_BAI1"/>
    <property type="match status" value="1"/>
</dbReference>
<organism evidence="20 21">
    <name type="scientific">Acipenser ruthenus</name>
    <name type="common">Sterlet sturgeon</name>
    <dbReference type="NCBI Taxonomy" id="7906"/>
    <lineage>
        <taxon>Eukaryota</taxon>
        <taxon>Metazoa</taxon>
        <taxon>Chordata</taxon>
        <taxon>Craniata</taxon>
        <taxon>Vertebrata</taxon>
        <taxon>Euteleostomi</taxon>
        <taxon>Actinopterygii</taxon>
        <taxon>Chondrostei</taxon>
        <taxon>Acipenseriformes</taxon>
        <taxon>Acipenseridae</taxon>
        <taxon>Acipenser</taxon>
    </lineage>
</organism>
<protein>
    <submittedName>
        <fullName evidence="20">Brain-specific angiogenesis inhibitor 1</fullName>
    </submittedName>
</protein>
<dbReference type="InterPro" id="IPR000832">
    <property type="entry name" value="GPCR_2_secretin-like"/>
</dbReference>
<keyword evidence="12" id="KW-0325">Glycoprotein</keyword>
<keyword evidence="4 15" id="KW-0812">Transmembrane</keyword>
<dbReference type="Gene3D" id="1.20.1070.10">
    <property type="entry name" value="Rhodopsin 7-helix transmembrane proteins"/>
    <property type="match status" value="1"/>
</dbReference>
<feature type="transmembrane region" description="Helical" evidence="15">
    <location>
        <begin position="1218"/>
        <end position="1237"/>
    </location>
</feature>
<keyword evidence="7 15" id="KW-1133">Transmembrane helix</keyword>
<keyword evidence="11" id="KW-0675">Receptor</keyword>
<dbReference type="FunFam" id="2.20.100.10:FF:000001">
    <property type="entry name" value="semaphorin-5A isoform X1"/>
    <property type="match status" value="1"/>
</dbReference>
<feature type="region of interest" description="Disordered" evidence="14">
    <location>
        <begin position="1646"/>
        <end position="1665"/>
    </location>
</feature>
<evidence type="ECO:0000256" key="8">
    <source>
        <dbReference type="ARBA" id="ARBA00023040"/>
    </source>
</evidence>
<dbReference type="InterPro" id="IPR036445">
    <property type="entry name" value="GPCR_2_extracell_dom_sf"/>
</dbReference>
<evidence type="ECO:0000256" key="16">
    <source>
        <dbReference type="SAM" id="SignalP"/>
    </source>
</evidence>
<feature type="transmembrane region" description="Helical" evidence="15">
    <location>
        <begin position="1180"/>
        <end position="1206"/>
    </location>
</feature>
<evidence type="ECO:0000256" key="11">
    <source>
        <dbReference type="ARBA" id="ARBA00023170"/>
    </source>
</evidence>
<dbReference type="GO" id="GO:0043652">
    <property type="term" value="P:engulfment of apoptotic cell"/>
    <property type="evidence" value="ECO:0007669"/>
    <property type="project" value="TreeGrafter"/>
</dbReference>
<dbReference type="GO" id="GO:0016525">
    <property type="term" value="P:negative regulation of angiogenesis"/>
    <property type="evidence" value="ECO:0007669"/>
    <property type="project" value="InterPro"/>
</dbReference>
<feature type="domain" description="GAIN-B" evidence="17">
    <location>
        <begin position="1001"/>
        <end position="1175"/>
    </location>
</feature>
<dbReference type="GO" id="GO:0004930">
    <property type="term" value="F:G protein-coupled receptor activity"/>
    <property type="evidence" value="ECO:0007669"/>
    <property type="project" value="UniProtKB-KW"/>
</dbReference>
<comment type="subcellular location">
    <subcellularLocation>
        <location evidence="1">Cell membrane</location>
        <topology evidence="1">Multi-pass membrane protein</topology>
    </subcellularLocation>
</comment>
<dbReference type="InterPro" id="IPR043838">
    <property type="entry name" value="AGRB_N"/>
</dbReference>
<evidence type="ECO:0000259" key="19">
    <source>
        <dbReference type="PROSITE" id="PS50261"/>
    </source>
</evidence>
<dbReference type="EMBL" id="SCEB01000076">
    <property type="protein sequence ID" value="RXN01164.1"/>
    <property type="molecule type" value="Genomic_DNA"/>
</dbReference>
<keyword evidence="21" id="KW-1185">Reference proteome</keyword>
<dbReference type="Proteomes" id="UP000289886">
    <property type="component" value="Unassembled WGS sequence"/>
</dbReference>
<dbReference type="PANTHER" id="PTHR12011:SF39">
    <property type="entry name" value="ADHESION G PROTEIN-COUPLED RECEPTOR B1"/>
    <property type="match status" value="1"/>
</dbReference>